<gene>
    <name evidence="2" type="ORF">OIU77_014568</name>
</gene>
<feature type="compositionally biased region" description="Polar residues" evidence="1">
    <location>
        <begin position="48"/>
        <end position="62"/>
    </location>
</feature>
<evidence type="ECO:0000256" key="1">
    <source>
        <dbReference type="SAM" id="MobiDB-lite"/>
    </source>
</evidence>
<reference evidence="2" key="2">
    <citation type="journal article" date="2023" name="Int. J. Mol. Sci.">
        <title>De Novo Assembly and Annotation of 11 Diverse Shrub Willow (Salix) Genomes Reveals Novel Gene Organization in Sex-Linked Regions.</title>
        <authorList>
            <person name="Hyden B."/>
            <person name="Feng K."/>
            <person name="Yates T.B."/>
            <person name="Jawdy S."/>
            <person name="Cereghino C."/>
            <person name="Smart L.B."/>
            <person name="Muchero W."/>
        </authorList>
    </citation>
    <scope>NUCLEOTIDE SEQUENCE</scope>
    <source>
        <tissue evidence="2">Shoot tip</tissue>
    </source>
</reference>
<evidence type="ECO:0000313" key="3">
    <source>
        <dbReference type="Proteomes" id="UP001141253"/>
    </source>
</evidence>
<dbReference type="EMBL" id="JAPFFI010000024">
    <property type="protein sequence ID" value="KAJ6313072.1"/>
    <property type="molecule type" value="Genomic_DNA"/>
</dbReference>
<keyword evidence="3" id="KW-1185">Reference proteome</keyword>
<accession>A0ABQ8ZY99</accession>
<protein>
    <submittedName>
        <fullName evidence="2">Uncharacterized protein</fullName>
    </submittedName>
</protein>
<sequence>MKEIDKRRSPNTVQSKRSGKTERRDRRPNQTLNIKGVESKALLHAKPDSSSAILVSDSNTGSEPPEVYENLVIHYVDDANRSEESHRDSKVNPMIARANRDGALFL</sequence>
<name>A0ABQ8ZY99_9ROSI</name>
<dbReference type="Proteomes" id="UP001141253">
    <property type="component" value="Chromosome 10"/>
</dbReference>
<proteinExistence type="predicted"/>
<evidence type="ECO:0000313" key="2">
    <source>
        <dbReference type="EMBL" id="KAJ6313072.1"/>
    </source>
</evidence>
<feature type="compositionally biased region" description="Basic and acidic residues" evidence="1">
    <location>
        <begin position="19"/>
        <end position="28"/>
    </location>
</feature>
<organism evidence="2 3">
    <name type="scientific">Salix suchowensis</name>
    <dbReference type="NCBI Taxonomy" id="1278906"/>
    <lineage>
        <taxon>Eukaryota</taxon>
        <taxon>Viridiplantae</taxon>
        <taxon>Streptophyta</taxon>
        <taxon>Embryophyta</taxon>
        <taxon>Tracheophyta</taxon>
        <taxon>Spermatophyta</taxon>
        <taxon>Magnoliopsida</taxon>
        <taxon>eudicotyledons</taxon>
        <taxon>Gunneridae</taxon>
        <taxon>Pentapetalae</taxon>
        <taxon>rosids</taxon>
        <taxon>fabids</taxon>
        <taxon>Malpighiales</taxon>
        <taxon>Salicaceae</taxon>
        <taxon>Saliceae</taxon>
        <taxon>Salix</taxon>
    </lineage>
</organism>
<comment type="caution">
    <text evidence="2">The sequence shown here is derived from an EMBL/GenBank/DDBJ whole genome shotgun (WGS) entry which is preliminary data.</text>
</comment>
<feature type="region of interest" description="Disordered" evidence="1">
    <location>
        <begin position="1"/>
        <end position="64"/>
    </location>
</feature>
<reference evidence="2" key="1">
    <citation type="submission" date="2022-10" db="EMBL/GenBank/DDBJ databases">
        <authorList>
            <person name="Hyden B.L."/>
            <person name="Feng K."/>
            <person name="Yates T."/>
            <person name="Jawdy S."/>
            <person name="Smart L.B."/>
            <person name="Muchero W."/>
        </authorList>
    </citation>
    <scope>NUCLEOTIDE SEQUENCE</scope>
    <source>
        <tissue evidence="2">Shoot tip</tissue>
    </source>
</reference>